<evidence type="ECO:0000313" key="3">
    <source>
        <dbReference type="EMBL" id="RHZ84930.1"/>
    </source>
</evidence>
<feature type="region of interest" description="Disordered" evidence="1">
    <location>
        <begin position="305"/>
        <end position="534"/>
    </location>
</feature>
<feature type="compositionally biased region" description="Low complexity" evidence="1">
    <location>
        <begin position="470"/>
        <end position="490"/>
    </location>
</feature>
<dbReference type="OrthoDB" id="10261452at2759"/>
<sequence>MGKTRRKKRRTHIPAEESADPHAPQTPKSFVFKSGKVGESVSRLVKDMRKVMEPQTAIKLKERKHNKVKDFLSVAGQIGVTQFLIFTQTDNGTNLRLARTPRGPTLCFRVLKYSLIGDVLSTQINPKSPKSEFKTSPLVVLNNFGGEENHMKLMTSTLQNMFPSININKMQLAEARRVVMFNYDPETKNIDFRHYCIGVKPVGISKSVRRVVTNNVPDLSNYQDISEYVLREGHVSESEAESGVETTVTLAQDFIGKINKKSDQRAIKLTEIGPRMELKLVKIQAGLCTGEVLFHEFIHKTPEEIKKMNQEREQRRKLKQMRRKEQERNVERKKVEKEAHRLVTSGKKIEIPDKEQETDNEEDEDNIMNKIQYDDDDDDDGEDNSENNSENGSEDSGEDINNNNDEEDDIYKNRIKQKNNEYIMEGDDDDNDDELFKEDLDDFEEEEEGDGKESSSEENETKLQQSSKPSNNRNISGSISSNSSNRNRNINSRKKDNNSLNPDWKNSRLQRKNNFMKGKPKMSIKVGVKKRKRK</sequence>
<dbReference type="Proteomes" id="UP000266861">
    <property type="component" value="Unassembled WGS sequence"/>
</dbReference>
<feature type="compositionally biased region" description="Basic and acidic residues" evidence="1">
    <location>
        <begin position="305"/>
        <end position="314"/>
    </location>
</feature>
<dbReference type="PANTHER" id="PTHR12661">
    <property type="entry name" value="PETER PAN-RELATED"/>
    <property type="match status" value="1"/>
</dbReference>
<feature type="region of interest" description="Disordered" evidence="1">
    <location>
        <begin position="1"/>
        <end position="30"/>
    </location>
</feature>
<keyword evidence="4" id="KW-1185">Reference proteome</keyword>
<dbReference type="InterPro" id="IPR007109">
    <property type="entry name" value="Brix"/>
</dbReference>
<evidence type="ECO:0000313" key="4">
    <source>
        <dbReference type="Proteomes" id="UP000266861"/>
    </source>
</evidence>
<protein>
    <recommendedName>
        <fullName evidence="2">Brix domain-containing protein</fullName>
    </recommendedName>
</protein>
<feature type="compositionally biased region" description="Acidic residues" evidence="1">
    <location>
        <begin position="424"/>
        <end position="450"/>
    </location>
</feature>
<dbReference type="GO" id="GO:0000027">
    <property type="term" value="P:ribosomal large subunit assembly"/>
    <property type="evidence" value="ECO:0007669"/>
    <property type="project" value="TreeGrafter"/>
</dbReference>
<dbReference type="AlphaFoldDB" id="A0A397JK86"/>
<gene>
    <name evidence="3" type="ORF">Glove_74g30</name>
</gene>
<feature type="compositionally biased region" description="Basic residues" evidence="1">
    <location>
        <begin position="1"/>
        <end position="12"/>
    </location>
</feature>
<dbReference type="PROSITE" id="PS50833">
    <property type="entry name" value="BRIX"/>
    <property type="match status" value="1"/>
</dbReference>
<feature type="compositionally biased region" description="Basic and acidic residues" evidence="1">
    <location>
        <begin position="323"/>
        <end position="357"/>
    </location>
</feature>
<name>A0A397JK86_9GLOM</name>
<feature type="compositionally biased region" description="Acidic residues" evidence="1">
    <location>
        <begin position="374"/>
        <end position="385"/>
    </location>
</feature>
<feature type="compositionally biased region" description="Basic residues" evidence="1">
    <location>
        <begin position="518"/>
        <end position="534"/>
    </location>
</feature>
<dbReference type="STRING" id="1348612.A0A397JK86"/>
<dbReference type="EMBL" id="PQFF01000070">
    <property type="protein sequence ID" value="RHZ84930.1"/>
    <property type="molecule type" value="Genomic_DNA"/>
</dbReference>
<proteinExistence type="predicted"/>
<dbReference type="GO" id="GO:0019843">
    <property type="term" value="F:rRNA binding"/>
    <property type="evidence" value="ECO:0007669"/>
    <property type="project" value="InterPro"/>
</dbReference>
<evidence type="ECO:0000259" key="2">
    <source>
        <dbReference type="PROSITE" id="PS50833"/>
    </source>
</evidence>
<dbReference type="GO" id="GO:0030687">
    <property type="term" value="C:preribosome, large subunit precursor"/>
    <property type="evidence" value="ECO:0007669"/>
    <property type="project" value="TreeGrafter"/>
</dbReference>
<feature type="domain" description="Brix" evidence="2">
    <location>
        <begin position="27"/>
        <end position="289"/>
    </location>
</feature>
<dbReference type="SMART" id="SM00879">
    <property type="entry name" value="Brix"/>
    <property type="match status" value="1"/>
</dbReference>
<feature type="compositionally biased region" description="Basic and acidic residues" evidence="1">
    <location>
        <begin position="451"/>
        <end position="461"/>
    </location>
</feature>
<comment type="caution">
    <text evidence="3">The sequence shown here is derived from an EMBL/GenBank/DDBJ whole genome shotgun (WGS) entry which is preliminary data.</text>
</comment>
<accession>A0A397JK86</accession>
<organism evidence="3 4">
    <name type="scientific">Diversispora epigaea</name>
    <dbReference type="NCBI Taxonomy" id="1348612"/>
    <lineage>
        <taxon>Eukaryota</taxon>
        <taxon>Fungi</taxon>
        <taxon>Fungi incertae sedis</taxon>
        <taxon>Mucoromycota</taxon>
        <taxon>Glomeromycotina</taxon>
        <taxon>Glomeromycetes</taxon>
        <taxon>Diversisporales</taxon>
        <taxon>Diversisporaceae</taxon>
        <taxon>Diversispora</taxon>
    </lineage>
</organism>
<dbReference type="GO" id="GO:0006364">
    <property type="term" value="P:rRNA processing"/>
    <property type="evidence" value="ECO:0007669"/>
    <property type="project" value="InterPro"/>
</dbReference>
<dbReference type="InterPro" id="IPR045112">
    <property type="entry name" value="PPAN-like"/>
</dbReference>
<dbReference type="Pfam" id="PF04427">
    <property type="entry name" value="Brix"/>
    <property type="match status" value="1"/>
</dbReference>
<dbReference type="PANTHER" id="PTHR12661:SF5">
    <property type="entry name" value="SUPPRESSOR OF SWI4 1 HOMOLOG"/>
    <property type="match status" value="1"/>
</dbReference>
<reference evidence="3 4" key="1">
    <citation type="submission" date="2018-08" db="EMBL/GenBank/DDBJ databases">
        <title>Genome and evolution of the arbuscular mycorrhizal fungus Diversispora epigaea (formerly Glomus versiforme) and its bacterial endosymbionts.</title>
        <authorList>
            <person name="Sun X."/>
            <person name="Fei Z."/>
            <person name="Harrison M."/>
        </authorList>
    </citation>
    <scope>NUCLEOTIDE SEQUENCE [LARGE SCALE GENOMIC DNA]</scope>
    <source>
        <strain evidence="3 4">IT104</strain>
    </source>
</reference>
<feature type="compositionally biased region" description="Acidic residues" evidence="1">
    <location>
        <begin position="392"/>
        <end position="409"/>
    </location>
</feature>
<evidence type="ECO:0000256" key="1">
    <source>
        <dbReference type="SAM" id="MobiDB-lite"/>
    </source>
</evidence>